<dbReference type="PANTHER" id="PTHR30532">
    <property type="entry name" value="IRON III DICITRATE-BINDING PERIPLASMIC PROTEIN"/>
    <property type="match status" value="1"/>
</dbReference>
<evidence type="ECO:0000313" key="8">
    <source>
        <dbReference type="Proteomes" id="UP000184346"/>
    </source>
</evidence>
<comment type="subcellular location">
    <subcellularLocation>
        <location evidence="1">Cell envelope</location>
    </subcellularLocation>
</comment>
<dbReference type="PANTHER" id="PTHR30532:SF1">
    <property type="entry name" value="IRON(3+)-HYDROXAMATE-BINDING PROTEIN FHUD"/>
    <property type="match status" value="1"/>
</dbReference>
<sequence length="316" mass="34731">MHFRTHPPRRRKHLPTPSLRGWLSVTIIAVLLVLASPLRAATEVATLDWTLAETLMALEVTPQGVAQVEAYHDWVGSPALPDSVADLGLRSQPNLELLASLDPDRILITPMFAALEPRLSRIAPVTSIGIYMTDGERWSGLVEATREVAALVDRPEAGERLIERTETALARVRRHLPASTSPLLLVQFMDARHVRVFGANSLYQAVLEHLGLVNAWQGTTNRWGFSLVGLEALATLDARLVVIEPLPVGVREQLDENGLWRSLRAVRQQRVTYLPPVWSFGALPSARRFAETLVAALTEERVASSGGLHGEGIADD</sequence>
<keyword evidence="4" id="KW-0410">Iron transport</keyword>
<evidence type="ECO:0000256" key="1">
    <source>
        <dbReference type="ARBA" id="ARBA00004196"/>
    </source>
</evidence>
<keyword evidence="8" id="KW-1185">Reference proteome</keyword>
<keyword evidence="3" id="KW-0813">Transport</keyword>
<dbReference type="AlphaFoldDB" id="A0A1M5CKS4"/>
<keyword evidence="4" id="KW-0406">Ion transport</keyword>
<evidence type="ECO:0000256" key="2">
    <source>
        <dbReference type="ARBA" id="ARBA00008814"/>
    </source>
</evidence>
<dbReference type="SUPFAM" id="SSF53807">
    <property type="entry name" value="Helical backbone' metal receptor"/>
    <property type="match status" value="1"/>
</dbReference>
<gene>
    <name evidence="7" type="ORF">SAMN02745148_02962</name>
</gene>
<evidence type="ECO:0000313" key="7">
    <source>
        <dbReference type="EMBL" id="SHF55385.1"/>
    </source>
</evidence>
<feature type="domain" description="Fe/B12 periplasmic-binding" evidence="6">
    <location>
        <begin position="43"/>
        <end position="301"/>
    </location>
</feature>
<dbReference type="Gene3D" id="3.40.50.1980">
    <property type="entry name" value="Nitrogenase molybdenum iron protein domain"/>
    <property type="match status" value="2"/>
</dbReference>
<dbReference type="InterPro" id="IPR051313">
    <property type="entry name" value="Bact_iron-sidero_bind"/>
</dbReference>
<keyword evidence="5" id="KW-0732">Signal</keyword>
<dbReference type="OrthoDB" id="6160519at2"/>
<comment type="similarity">
    <text evidence="2">Belongs to the bacterial solute-binding protein 8 family.</text>
</comment>
<evidence type="ECO:0000256" key="3">
    <source>
        <dbReference type="ARBA" id="ARBA00022448"/>
    </source>
</evidence>
<evidence type="ECO:0000256" key="5">
    <source>
        <dbReference type="ARBA" id="ARBA00022729"/>
    </source>
</evidence>
<accession>A0A1M5CKS4</accession>
<organism evidence="7 8">
    <name type="scientific">Modicisalibacter ilicicola DSM 19980</name>
    <dbReference type="NCBI Taxonomy" id="1121942"/>
    <lineage>
        <taxon>Bacteria</taxon>
        <taxon>Pseudomonadati</taxon>
        <taxon>Pseudomonadota</taxon>
        <taxon>Gammaproteobacteria</taxon>
        <taxon>Oceanospirillales</taxon>
        <taxon>Halomonadaceae</taxon>
        <taxon>Modicisalibacter</taxon>
    </lineage>
</organism>
<dbReference type="PROSITE" id="PS50983">
    <property type="entry name" value="FE_B12_PBP"/>
    <property type="match status" value="1"/>
</dbReference>
<dbReference type="GO" id="GO:1901678">
    <property type="term" value="P:iron coordination entity transport"/>
    <property type="evidence" value="ECO:0007669"/>
    <property type="project" value="UniProtKB-ARBA"/>
</dbReference>
<reference evidence="7 8" key="1">
    <citation type="submission" date="2016-11" db="EMBL/GenBank/DDBJ databases">
        <authorList>
            <person name="Jaros S."/>
            <person name="Januszkiewicz K."/>
            <person name="Wedrychowicz H."/>
        </authorList>
    </citation>
    <scope>NUCLEOTIDE SEQUENCE [LARGE SCALE GENOMIC DNA]</scope>
    <source>
        <strain evidence="7 8">DSM 19980</strain>
    </source>
</reference>
<keyword evidence="4" id="KW-0408">Iron</keyword>
<dbReference type="InterPro" id="IPR002491">
    <property type="entry name" value="ABC_transptr_periplasmic_BD"/>
</dbReference>
<evidence type="ECO:0000259" key="6">
    <source>
        <dbReference type="PROSITE" id="PS50983"/>
    </source>
</evidence>
<protein>
    <submittedName>
        <fullName evidence="7">Iron complex transport system substrate-binding protein</fullName>
    </submittedName>
</protein>
<dbReference type="GO" id="GO:0030288">
    <property type="term" value="C:outer membrane-bounded periplasmic space"/>
    <property type="evidence" value="ECO:0007669"/>
    <property type="project" value="TreeGrafter"/>
</dbReference>
<proteinExistence type="inferred from homology"/>
<dbReference type="EMBL" id="FQUJ01000014">
    <property type="protein sequence ID" value="SHF55385.1"/>
    <property type="molecule type" value="Genomic_DNA"/>
</dbReference>
<dbReference type="Proteomes" id="UP000184346">
    <property type="component" value="Unassembled WGS sequence"/>
</dbReference>
<dbReference type="PRINTS" id="PR01715">
    <property type="entry name" value="FERRIBNDNGPP"/>
</dbReference>
<name>A0A1M5CKS4_9GAMM</name>
<dbReference type="RefSeq" id="WP_084671651.1">
    <property type="nucleotide sequence ID" value="NZ_FQUJ01000014.1"/>
</dbReference>
<dbReference type="STRING" id="1121942.SAMN02745148_02962"/>
<evidence type="ECO:0000256" key="4">
    <source>
        <dbReference type="ARBA" id="ARBA00022496"/>
    </source>
</evidence>
<dbReference type="CDD" id="cd01146">
    <property type="entry name" value="FhuD"/>
    <property type="match status" value="1"/>
</dbReference>
<dbReference type="Pfam" id="PF01497">
    <property type="entry name" value="Peripla_BP_2"/>
    <property type="match status" value="1"/>
</dbReference>